<dbReference type="AlphaFoldDB" id="A0A1S6ITV4"/>
<evidence type="ECO:0000313" key="2">
    <source>
        <dbReference type="Proteomes" id="UP000189464"/>
    </source>
</evidence>
<dbReference type="EMBL" id="CP019698">
    <property type="protein sequence ID" value="AQS58209.1"/>
    <property type="molecule type" value="Genomic_DNA"/>
</dbReference>
<dbReference type="KEGG" id="dfg:B0537_03315"/>
<accession>A0A1S6ITV4</accession>
<dbReference type="Proteomes" id="UP000189464">
    <property type="component" value="Chromosome"/>
</dbReference>
<dbReference type="RefSeq" id="WP_077713175.1">
    <property type="nucleotide sequence ID" value="NZ_CP019698.1"/>
</dbReference>
<keyword evidence="2" id="KW-1185">Reference proteome</keyword>
<dbReference type="OrthoDB" id="1787059at2"/>
<evidence type="ECO:0000313" key="1">
    <source>
        <dbReference type="EMBL" id="AQS58209.1"/>
    </source>
</evidence>
<organism evidence="1 2">
    <name type="scientific">Desulforamulus ferrireducens</name>
    <dbReference type="NCBI Taxonomy" id="1833852"/>
    <lineage>
        <taxon>Bacteria</taxon>
        <taxon>Bacillati</taxon>
        <taxon>Bacillota</taxon>
        <taxon>Clostridia</taxon>
        <taxon>Eubacteriales</taxon>
        <taxon>Peptococcaceae</taxon>
        <taxon>Desulforamulus</taxon>
    </lineage>
</organism>
<protein>
    <submittedName>
        <fullName evidence="1">Uncharacterized protein</fullName>
    </submittedName>
</protein>
<sequence length="96" mass="11135">MRSHLYPAFTMESEDFERALPVAIKFSKSHEIPCRVLQEGDLYAICFEDVAVPRGIVYGHQHEKELEKKLGKYAIHDVVYLSREQFEQGICCDQSE</sequence>
<name>A0A1S6ITV4_9FIRM</name>
<proteinExistence type="predicted"/>
<reference evidence="1 2" key="1">
    <citation type="journal article" date="2016" name="Int. J. Syst. Evol. Microbiol.">
        <title>Desulfotomaculum ferrireducens sp. nov., a moderately thermophilic sulfate-reducing and dissimilatory Fe(III)-reducing bacterium isolated from compost.</title>
        <authorList>
            <person name="Yang G."/>
            <person name="Guo J."/>
            <person name="Zhuang L."/>
            <person name="Yuan Y."/>
            <person name="Zhou S."/>
        </authorList>
    </citation>
    <scope>NUCLEOTIDE SEQUENCE [LARGE SCALE GENOMIC DNA]</scope>
    <source>
        <strain evidence="1 2">GSS09</strain>
    </source>
</reference>
<gene>
    <name evidence="1" type="ORF">B0537_03315</name>
</gene>